<dbReference type="AlphaFoldDB" id="A0A061QJ93"/>
<accession>A0A061QJ93</accession>
<organism evidence="2">
    <name type="scientific">Tetraselmis sp. GSL018</name>
    <dbReference type="NCBI Taxonomy" id="582737"/>
    <lineage>
        <taxon>Eukaryota</taxon>
        <taxon>Viridiplantae</taxon>
        <taxon>Chlorophyta</taxon>
        <taxon>core chlorophytes</taxon>
        <taxon>Chlorodendrophyceae</taxon>
        <taxon>Chlorodendrales</taxon>
        <taxon>Chlorodendraceae</taxon>
        <taxon>Tetraselmis</taxon>
    </lineage>
</organism>
<gene>
    <name evidence="2" type="ORF">TSPGSL018_28485</name>
</gene>
<evidence type="ECO:0000313" key="2">
    <source>
        <dbReference type="EMBL" id="JAC60622.1"/>
    </source>
</evidence>
<reference evidence="2" key="1">
    <citation type="submission" date="2014-05" db="EMBL/GenBank/DDBJ databases">
        <title>The transcriptome of the halophilic microalga Tetraselmis sp. GSL018 isolated from the Great Salt Lake, Utah.</title>
        <authorList>
            <person name="Jinkerson R.E."/>
            <person name="D'Adamo S."/>
            <person name="Posewitz M.C."/>
        </authorList>
    </citation>
    <scope>NUCLEOTIDE SEQUENCE</scope>
    <source>
        <strain evidence="2">GSL018</strain>
    </source>
</reference>
<feature type="compositionally biased region" description="Basic and acidic residues" evidence="1">
    <location>
        <begin position="9"/>
        <end position="18"/>
    </location>
</feature>
<dbReference type="EMBL" id="GBEZ01026601">
    <property type="protein sequence ID" value="JAC60622.1"/>
    <property type="molecule type" value="Transcribed_RNA"/>
</dbReference>
<name>A0A061QJ93_9CHLO</name>
<evidence type="ECO:0000256" key="1">
    <source>
        <dbReference type="SAM" id="MobiDB-lite"/>
    </source>
</evidence>
<feature type="non-terminal residue" evidence="2">
    <location>
        <position position="1"/>
    </location>
</feature>
<proteinExistence type="predicted"/>
<sequence length="96" mass="10607">GNPPPLGGRIHEDGRDGEPQPPHVILHLRQELVGHLEVGCEEDHGRVLLHAEVFGLHRHVDGLYQAAPGQLPDDLEHRLPVEARPPHCDVELRVAS</sequence>
<feature type="non-terminal residue" evidence="2">
    <location>
        <position position="96"/>
    </location>
</feature>
<feature type="region of interest" description="Disordered" evidence="1">
    <location>
        <begin position="1"/>
        <end position="22"/>
    </location>
</feature>
<protein>
    <submittedName>
        <fullName evidence="2">Uncharacterized protein</fullName>
    </submittedName>
</protein>